<reference evidence="2" key="2">
    <citation type="submission" date="2025-08" db="UniProtKB">
        <authorList>
            <consortium name="RefSeq"/>
        </authorList>
    </citation>
    <scope>IDENTIFICATION</scope>
    <source>
        <tissue evidence="2">Whole plant</tissue>
    </source>
</reference>
<dbReference type="KEGG" id="adu:110281487"/>
<evidence type="ECO:0000313" key="1">
    <source>
        <dbReference type="Proteomes" id="UP000515211"/>
    </source>
</evidence>
<dbReference type="PANTHER" id="PTHR31635:SF196">
    <property type="entry name" value="REVERSE TRANSCRIPTASE DOMAIN-CONTAINING PROTEIN-RELATED"/>
    <property type="match status" value="1"/>
</dbReference>
<dbReference type="AlphaFoldDB" id="A0A6P5NX48"/>
<sequence length="152" mass="17662">MRSVMPDLIGEIQSAFVKGQKIHDGTLIISEAVHWLKMRKKEAAIIKLDFQKAYDRVKWSFVDIVLQKMDLGRRWRMIEVAARSGRISPLFIGIDNIELSHLQFADDTMLFCPPEEKTIKNYKRLLCCFELMSSLSINFDKSNLIPIKCEQQ</sequence>
<dbReference type="GeneID" id="110281487"/>
<name>A0A6P5NX48_ARADU</name>
<keyword evidence="1" id="KW-1185">Reference proteome</keyword>
<protein>
    <submittedName>
        <fullName evidence="2">Uncharacterized protein LOC110281487</fullName>
    </submittedName>
</protein>
<gene>
    <name evidence="2" type="primary">LOC110281487</name>
</gene>
<accession>A0A6P5NX48</accession>
<reference evidence="1" key="1">
    <citation type="journal article" date="2016" name="Nat. Genet.">
        <title>The genome sequences of Arachis duranensis and Arachis ipaensis, the diploid ancestors of cultivated peanut.</title>
        <authorList>
            <person name="Bertioli D.J."/>
            <person name="Cannon S.B."/>
            <person name="Froenicke L."/>
            <person name="Huang G."/>
            <person name="Farmer A.D."/>
            <person name="Cannon E.K."/>
            <person name="Liu X."/>
            <person name="Gao D."/>
            <person name="Clevenger J."/>
            <person name="Dash S."/>
            <person name="Ren L."/>
            <person name="Moretzsohn M.C."/>
            <person name="Shirasawa K."/>
            <person name="Huang W."/>
            <person name="Vidigal B."/>
            <person name="Abernathy B."/>
            <person name="Chu Y."/>
            <person name="Niederhuth C.E."/>
            <person name="Umale P."/>
            <person name="Araujo A.C."/>
            <person name="Kozik A."/>
            <person name="Kim K.D."/>
            <person name="Burow M.D."/>
            <person name="Varshney R.K."/>
            <person name="Wang X."/>
            <person name="Zhang X."/>
            <person name="Barkley N."/>
            <person name="Guimaraes P.M."/>
            <person name="Isobe S."/>
            <person name="Guo B."/>
            <person name="Liao B."/>
            <person name="Stalker H.T."/>
            <person name="Schmitz R.J."/>
            <person name="Scheffler B.E."/>
            <person name="Leal-Bertioli S.C."/>
            <person name="Xun X."/>
            <person name="Jackson S.A."/>
            <person name="Michelmore R."/>
            <person name="Ozias-Akins P."/>
        </authorList>
    </citation>
    <scope>NUCLEOTIDE SEQUENCE [LARGE SCALE GENOMIC DNA]</scope>
    <source>
        <strain evidence="1">cv. V14167</strain>
    </source>
</reference>
<dbReference type="Proteomes" id="UP000515211">
    <property type="component" value="Chromosome 5"/>
</dbReference>
<evidence type="ECO:0000313" key="2">
    <source>
        <dbReference type="RefSeq" id="XP_020999438.1"/>
    </source>
</evidence>
<proteinExistence type="predicted"/>
<dbReference type="RefSeq" id="XP_020999438.1">
    <property type="nucleotide sequence ID" value="XM_021143779.1"/>
</dbReference>
<organism evidence="1 2">
    <name type="scientific">Arachis duranensis</name>
    <name type="common">Wild peanut</name>
    <dbReference type="NCBI Taxonomy" id="130453"/>
    <lineage>
        <taxon>Eukaryota</taxon>
        <taxon>Viridiplantae</taxon>
        <taxon>Streptophyta</taxon>
        <taxon>Embryophyta</taxon>
        <taxon>Tracheophyta</taxon>
        <taxon>Spermatophyta</taxon>
        <taxon>Magnoliopsida</taxon>
        <taxon>eudicotyledons</taxon>
        <taxon>Gunneridae</taxon>
        <taxon>Pentapetalae</taxon>
        <taxon>rosids</taxon>
        <taxon>fabids</taxon>
        <taxon>Fabales</taxon>
        <taxon>Fabaceae</taxon>
        <taxon>Papilionoideae</taxon>
        <taxon>50 kb inversion clade</taxon>
        <taxon>dalbergioids sensu lato</taxon>
        <taxon>Dalbergieae</taxon>
        <taxon>Pterocarpus clade</taxon>
        <taxon>Arachis</taxon>
    </lineage>
</organism>
<dbReference type="PANTHER" id="PTHR31635">
    <property type="entry name" value="REVERSE TRANSCRIPTASE DOMAIN-CONTAINING PROTEIN-RELATED"/>
    <property type="match status" value="1"/>
</dbReference>